<dbReference type="InterPro" id="IPR001509">
    <property type="entry name" value="Epimerase_deHydtase"/>
</dbReference>
<evidence type="ECO:0000313" key="3">
    <source>
        <dbReference type="EMBL" id="WNM64025.1"/>
    </source>
</evidence>
<dbReference type="RefSeq" id="WP_312748904.1">
    <property type="nucleotide sequence ID" value="NZ_CP116968.1"/>
</dbReference>
<dbReference type="InterPro" id="IPR036291">
    <property type="entry name" value="NAD(P)-bd_dom_sf"/>
</dbReference>
<evidence type="ECO:0000313" key="4">
    <source>
        <dbReference type="Proteomes" id="UP001302494"/>
    </source>
</evidence>
<gene>
    <name evidence="3" type="ORF">PQG83_09790</name>
</gene>
<dbReference type="Gene3D" id="3.40.50.720">
    <property type="entry name" value="NAD(P)-binding Rossmann-like Domain"/>
    <property type="match status" value="1"/>
</dbReference>
<reference evidence="3 4" key="1">
    <citation type="submission" date="2023-01" db="EMBL/GenBank/DDBJ databases">
        <title>Cultivation and genomic characterization of new, ubiquitous marine nitrite-oxidizing bacteria from the Nitrospirales.</title>
        <authorList>
            <person name="Mueller A.J."/>
            <person name="Daebeler A."/>
            <person name="Herbold C.W."/>
            <person name="Kirkegaard R.H."/>
            <person name="Daims H."/>
        </authorList>
    </citation>
    <scope>NUCLEOTIDE SEQUENCE [LARGE SCALE GENOMIC DNA]</scope>
    <source>
        <strain evidence="3 4">DK</strain>
    </source>
</reference>
<dbReference type="KEGG" id="nneo:PQG83_09790"/>
<dbReference type="Proteomes" id="UP001302494">
    <property type="component" value="Chromosome"/>
</dbReference>
<evidence type="ECO:0000256" key="1">
    <source>
        <dbReference type="ARBA" id="ARBA00007637"/>
    </source>
</evidence>
<protein>
    <submittedName>
        <fullName evidence="3">NAD-dependent epimerase/dehydratase family protein</fullName>
    </submittedName>
</protein>
<evidence type="ECO:0000259" key="2">
    <source>
        <dbReference type="Pfam" id="PF01370"/>
    </source>
</evidence>
<dbReference type="Pfam" id="PF01370">
    <property type="entry name" value="Epimerase"/>
    <property type="match status" value="1"/>
</dbReference>
<dbReference type="SUPFAM" id="SSF51735">
    <property type="entry name" value="NAD(P)-binding Rossmann-fold domains"/>
    <property type="match status" value="1"/>
</dbReference>
<dbReference type="AlphaFoldDB" id="A0AA96GPI8"/>
<dbReference type="PANTHER" id="PTHR43000">
    <property type="entry name" value="DTDP-D-GLUCOSE 4,6-DEHYDRATASE-RELATED"/>
    <property type="match status" value="1"/>
</dbReference>
<name>A0AA96GPI8_9BACT</name>
<keyword evidence="4" id="KW-1185">Reference proteome</keyword>
<organism evidence="3 4">
    <name type="scientific">Candidatus Nitrospira neomarina</name>
    <dbReference type="NCBI Taxonomy" id="3020899"/>
    <lineage>
        <taxon>Bacteria</taxon>
        <taxon>Pseudomonadati</taxon>
        <taxon>Nitrospirota</taxon>
        <taxon>Nitrospiria</taxon>
        <taxon>Nitrospirales</taxon>
        <taxon>Nitrospiraceae</taxon>
        <taxon>Nitrospira</taxon>
    </lineage>
</organism>
<accession>A0AA96GPI8</accession>
<comment type="similarity">
    <text evidence="1">Belongs to the NAD(P)-dependent epimerase/dehydratase family.</text>
</comment>
<sequence length="328" mass="36700">MGRVLVTGGKGFLGSHLVRRLLAEGEEVRVFGHRGSKQGEAARDNGSEVIWGDIRNLPDVEQAVQGVEKVFHLVSNFRKGGSDKADAYAVNVEGTKNVLNAARKFGVARVVHCSTIGVHGDVQAIPAHEGTPFNPTDLYQETKLKAEQYVWQFHQETGLPISVVRPISLYGPEDLRMLKLFRTIKKRQFIYIGKGNVLFHPAYIDDVIEGFLLCATHEKAVGEAFIIGGDGYLPLHDLVDRISAQLQVPPPRLHLPLRPVEWLAGLCESLCTPLGIEPPLHKRRVSFFKNNRAFSIEKVKRILGYAPRVSLDEGLKRTIRWYEEHGYL</sequence>
<proteinExistence type="inferred from homology"/>
<dbReference type="EMBL" id="CP116968">
    <property type="protein sequence ID" value="WNM64025.1"/>
    <property type="molecule type" value="Genomic_DNA"/>
</dbReference>
<feature type="domain" description="NAD-dependent epimerase/dehydratase" evidence="2">
    <location>
        <begin position="4"/>
        <end position="228"/>
    </location>
</feature>